<proteinExistence type="predicted"/>
<evidence type="ECO:0000256" key="1">
    <source>
        <dbReference type="SAM" id="MobiDB-lite"/>
    </source>
</evidence>
<dbReference type="InterPro" id="IPR012644">
    <property type="entry name" value="CHP02300_FYDLN_acid"/>
</dbReference>
<name>A0A397PJ77_9HYPH</name>
<evidence type="ECO:0000313" key="2">
    <source>
        <dbReference type="EMBL" id="RIA47335.1"/>
    </source>
</evidence>
<dbReference type="Pfam" id="PF09538">
    <property type="entry name" value="FYDLN_acid"/>
    <property type="match status" value="1"/>
</dbReference>
<feature type="compositionally biased region" description="Acidic residues" evidence="1">
    <location>
        <begin position="59"/>
        <end position="120"/>
    </location>
</feature>
<gene>
    <name evidence="2" type="ORF">BXY53_2412</name>
</gene>
<dbReference type="NCBIfam" id="TIGR02300">
    <property type="entry name" value="FYDLN_acid"/>
    <property type="match status" value="1"/>
</dbReference>
<keyword evidence="3" id="KW-1185">Reference proteome</keyword>
<sequence>MSNKAARGTKRTCQSCGARFYDLNRDPIICPVCGAEFKLTGEAAQAHAQRAAEAREQEADTEVAPETEDVEVVPLEEAEASEEDIPDIESEDLDDLDAESNLSSDEDALMPDDDSEDDDVSGFLGGSINEDQEDET</sequence>
<feature type="region of interest" description="Disordered" evidence="1">
    <location>
        <begin position="46"/>
        <end position="136"/>
    </location>
</feature>
<protein>
    <submittedName>
        <fullName evidence="2">Uncharacterized protein (TIGR02300 family)</fullName>
    </submittedName>
</protein>
<dbReference type="Proteomes" id="UP000266273">
    <property type="component" value="Unassembled WGS sequence"/>
</dbReference>
<dbReference type="AlphaFoldDB" id="A0A397PJ77"/>
<evidence type="ECO:0000313" key="3">
    <source>
        <dbReference type="Proteomes" id="UP000266273"/>
    </source>
</evidence>
<accession>A0A397PJ77</accession>
<dbReference type="EMBL" id="QXDF01000003">
    <property type="protein sequence ID" value="RIA47335.1"/>
    <property type="molecule type" value="Genomic_DNA"/>
</dbReference>
<reference evidence="2 3" key="1">
    <citation type="submission" date="2018-08" db="EMBL/GenBank/DDBJ databases">
        <title>Genomic Encyclopedia of Archaeal and Bacterial Type Strains, Phase II (KMG-II): from individual species to whole genera.</title>
        <authorList>
            <person name="Goeker M."/>
        </authorList>
    </citation>
    <scope>NUCLEOTIDE SEQUENCE [LARGE SCALE GENOMIC DNA]</scope>
    <source>
        <strain evidence="2 3">DSM 5002</strain>
    </source>
</reference>
<dbReference type="RefSeq" id="WP_170144441.1">
    <property type="nucleotide sequence ID" value="NZ_QXDF01000003.1"/>
</dbReference>
<comment type="caution">
    <text evidence="2">The sequence shown here is derived from an EMBL/GenBank/DDBJ whole genome shotgun (WGS) entry which is preliminary data.</text>
</comment>
<organism evidence="2 3">
    <name type="scientific">Dichotomicrobium thermohalophilum</name>
    <dbReference type="NCBI Taxonomy" id="933063"/>
    <lineage>
        <taxon>Bacteria</taxon>
        <taxon>Pseudomonadati</taxon>
        <taxon>Pseudomonadota</taxon>
        <taxon>Alphaproteobacteria</taxon>
        <taxon>Hyphomicrobiales</taxon>
        <taxon>Hyphomicrobiaceae</taxon>
        <taxon>Dichotomicrobium</taxon>
    </lineage>
</organism>